<reference evidence="1 2" key="1">
    <citation type="journal article" date="2019" name="Environ. Microbiol.">
        <title>At the nexus of three kingdoms: the genome of the mycorrhizal fungus Gigaspora margarita provides insights into plant, endobacterial and fungal interactions.</title>
        <authorList>
            <person name="Venice F."/>
            <person name="Ghignone S."/>
            <person name="Salvioli di Fossalunga A."/>
            <person name="Amselem J."/>
            <person name="Novero M."/>
            <person name="Xianan X."/>
            <person name="Sedzielewska Toro K."/>
            <person name="Morin E."/>
            <person name="Lipzen A."/>
            <person name="Grigoriev I.V."/>
            <person name="Henrissat B."/>
            <person name="Martin F.M."/>
            <person name="Bonfante P."/>
        </authorList>
    </citation>
    <scope>NUCLEOTIDE SEQUENCE [LARGE SCALE GENOMIC DNA]</scope>
    <source>
        <strain evidence="1 2">BEG34</strain>
    </source>
</reference>
<dbReference type="Proteomes" id="UP000439903">
    <property type="component" value="Unassembled WGS sequence"/>
</dbReference>
<sequence length="75" mass="9165">MEEIVFEDYDQANEFEGVWTKPFPRFIASFKEIVVRWFEFDDEYDLVIDLLKETGDRKKSKAKLKTIYQKMKSFR</sequence>
<accession>A0A8H4A3X5</accession>
<protein>
    <submittedName>
        <fullName evidence="1">Uncharacterized protein</fullName>
    </submittedName>
</protein>
<keyword evidence="2" id="KW-1185">Reference proteome</keyword>
<dbReference type="OrthoDB" id="10525583at2759"/>
<organism evidence="1 2">
    <name type="scientific">Gigaspora margarita</name>
    <dbReference type="NCBI Taxonomy" id="4874"/>
    <lineage>
        <taxon>Eukaryota</taxon>
        <taxon>Fungi</taxon>
        <taxon>Fungi incertae sedis</taxon>
        <taxon>Mucoromycota</taxon>
        <taxon>Glomeromycotina</taxon>
        <taxon>Glomeromycetes</taxon>
        <taxon>Diversisporales</taxon>
        <taxon>Gigasporaceae</taxon>
        <taxon>Gigaspora</taxon>
    </lineage>
</organism>
<evidence type="ECO:0000313" key="1">
    <source>
        <dbReference type="EMBL" id="KAF0411955.1"/>
    </source>
</evidence>
<dbReference type="EMBL" id="WTPW01001832">
    <property type="protein sequence ID" value="KAF0411955.1"/>
    <property type="molecule type" value="Genomic_DNA"/>
</dbReference>
<evidence type="ECO:0000313" key="2">
    <source>
        <dbReference type="Proteomes" id="UP000439903"/>
    </source>
</evidence>
<gene>
    <name evidence="1" type="ORF">F8M41_008082</name>
</gene>
<name>A0A8H4A3X5_GIGMA</name>
<comment type="caution">
    <text evidence="1">The sequence shown here is derived from an EMBL/GenBank/DDBJ whole genome shotgun (WGS) entry which is preliminary data.</text>
</comment>
<proteinExistence type="predicted"/>
<dbReference type="AlphaFoldDB" id="A0A8H4A3X5"/>